<name>A0A0V0U2H9_9BILA</name>
<keyword evidence="2" id="KW-1185">Reference proteome</keyword>
<proteinExistence type="predicted"/>
<sequence length="66" mass="7305">MGSTQWGYRKPAPFASLCDSHLGRQQERISAGAHAPFHTFAFQKRCGRVQTDLTGRLVKSLTKSAN</sequence>
<evidence type="ECO:0000313" key="2">
    <source>
        <dbReference type="Proteomes" id="UP000055048"/>
    </source>
</evidence>
<dbReference type="OrthoDB" id="10269191at2759"/>
<dbReference type="Proteomes" id="UP000055048">
    <property type="component" value="Unassembled WGS sequence"/>
</dbReference>
<accession>A0A0V0U2H9</accession>
<dbReference type="AlphaFoldDB" id="A0A0V0U2H9"/>
<gene>
    <name evidence="1" type="ORF">T05_10237</name>
</gene>
<dbReference type="EMBL" id="JYDJ01000076">
    <property type="protein sequence ID" value="KRX45421.1"/>
    <property type="molecule type" value="Genomic_DNA"/>
</dbReference>
<organism evidence="1 2">
    <name type="scientific">Trichinella murrelli</name>
    <dbReference type="NCBI Taxonomy" id="144512"/>
    <lineage>
        <taxon>Eukaryota</taxon>
        <taxon>Metazoa</taxon>
        <taxon>Ecdysozoa</taxon>
        <taxon>Nematoda</taxon>
        <taxon>Enoplea</taxon>
        <taxon>Dorylaimia</taxon>
        <taxon>Trichinellida</taxon>
        <taxon>Trichinellidae</taxon>
        <taxon>Trichinella</taxon>
    </lineage>
</organism>
<protein>
    <submittedName>
        <fullName evidence="1">Uncharacterized protein</fullName>
    </submittedName>
</protein>
<evidence type="ECO:0000313" key="1">
    <source>
        <dbReference type="EMBL" id="KRX45421.1"/>
    </source>
</evidence>
<reference evidence="1 2" key="1">
    <citation type="submission" date="2015-01" db="EMBL/GenBank/DDBJ databases">
        <title>Evolution of Trichinella species and genotypes.</title>
        <authorList>
            <person name="Korhonen P.K."/>
            <person name="Edoardo P."/>
            <person name="Giuseppe L.R."/>
            <person name="Gasser R.B."/>
        </authorList>
    </citation>
    <scope>NUCLEOTIDE SEQUENCE [LARGE SCALE GENOMIC DNA]</scope>
    <source>
        <strain evidence="1">ISS417</strain>
    </source>
</reference>
<comment type="caution">
    <text evidence="1">The sequence shown here is derived from an EMBL/GenBank/DDBJ whole genome shotgun (WGS) entry which is preliminary data.</text>
</comment>